<keyword evidence="5" id="KW-0813">Transport</keyword>
<evidence type="ECO:0000313" key="7">
    <source>
        <dbReference type="EMBL" id="MFC6065697.1"/>
    </source>
</evidence>
<dbReference type="PRINTS" id="PR01907">
    <property type="entry name" value="WORMGLOBIN"/>
</dbReference>
<evidence type="ECO:0000256" key="2">
    <source>
        <dbReference type="ARBA" id="ARBA00022621"/>
    </source>
</evidence>
<organism evidence="7 8">
    <name type="scientific">Streptomyces ochraceiscleroticus</name>
    <dbReference type="NCBI Taxonomy" id="47761"/>
    <lineage>
        <taxon>Bacteria</taxon>
        <taxon>Bacillati</taxon>
        <taxon>Actinomycetota</taxon>
        <taxon>Actinomycetes</taxon>
        <taxon>Kitasatosporales</taxon>
        <taxon>Streptomycetaceae</taxon>
        <taxon>Streptomyces</taxon>
    </lineage>
</organism>
<comment type="similarity">
    <text evidence="5">Belongs to the globin family.</text>
</comment>
<reference evidence="8" key="1">
    <citation type="journal article" date="2019" name="Int. J. Syst. Evol. Microbiol.">
        <title>The Global Catalogue of Microorganisms (GCM) 10K type strain sequencing project: providing services to taxonomists for standard genome sequencing and annotation.</title>
        <authorList>
            <consortium name="The Broad Institute Genomics Platform"/>
            <consortium name="The Broad Institute Genome Sequencing Center for Infectious Disease"/>
            <person name="Wu L."/>
            <person name="Ma J."/>
        </authorList>
    </citation>
    <scope>NUCLEOTIDE SEQUENCE [LARGE SCALE GENOMIC DNA]</scope>
    <source>
        <strain evidence="8">CGMCC 1.15180</strain>
    </source>
</reference>
<dbReference type="PROSITE" id="PS01033">
    <property type="entry name" value="GLOBIN"/>
    <property type="match status" value="1"/>
</dbReference>
<dbReference type="Proteomes" id="UP001596139">
    <property type="component" value="Unassembled WGS sequence"/>
</dbReference>
<evidence type="ECO:0000259" key="6">
    <source>
        <dbReference type="PROSITE" id="PS01033"/>
    </source>
</evidence>
<dbReference type="Pfam" id="PF00042">
    <property type="entry name" value="Globin"/>
    <property type="match status" value="1"/>
</dbReference>
<keyword evidence="4" id="KW-0408">Iron</keyword>
<evidence type="ECO:0000256" key="3">
    <source>
        <dbReference type="ARBA" id="ARBA00022723"/>
    </source>
</evidence>
<keyword evidence="3" id="KW-0479">Metal-binding</keyword>
<sequence length="140" mass="14868">MTLNPALITSSYAAVEPHGTAVTKYFYAHLFAHHPGVRPLFAQHMEEQEDRLWNALGGLVANLEDTGTVVRILQGLGARHAGYGALPEHFPAVGASLIAALAHFAGDAWTPETEASWAALYETVTAVMTDAMAAAEPKAS</sequence>
<dbReference type="PANTHER" id="PTHR43396">
    <property type="entry name" value="FLAVOHEMOPROTEIN"/>
    <property type="match status" value="1"/>
</dbReference>
<keyword evidence="1 5" id="KW-0349">Heme</keyword>
<gene>
    <name evidence="7" type="ORF">ACFP4F_24580</name>
</gene>
<dbReference type="EMBL" id="JBHSPX010000007">
    <property type="protein sequence ID" value="MFC6065697.1"/>
    <property type="molecule type" value="Genomic_DNA"/>
</dbReference>
<evidence type="ECO:0000256" key="5">
    <source>
        <dbReference type="RuleBase" id="RU000356"/>
    </source>
</evidence>
<evidence type="ECO:0000256" key="1">
    <source>
        <dbReference type="ARBA" id="ARBA00022617"/>
    </source>
</evidence>
<accession>A0ABW1MSL5</accession>
<dbReference type="InterPro" id="IPR012292">
    <property type="entry name" value="Globin/Proto"/>
</dbReference>
<name>A0ABW1MSL5_9ACTN</name>
<evidence type="ECO:0000313" key="8">
    <source>
        <dbReference type="Proteomes" id="UP001596139"/>
    </source>
</evidence>
<dbReference type="Gene3D" id="1.10.490.10">
    <property type="entry name" value="Globins"/>
    <property type="match status" value="1"/>
</dbReference>
<evidence type="ECO:0000256" key="4">
    <source>
        <dbReference type="ARBA" id="ARBA00023004"/>
    </source>
</evidence>
<dbReference type="PANTHER" id="PTHR43396:SF3">
    <property type="entry name" value="FLAVOHEMOPROTEIN"/>
    <property type="match status" value="1"/>
</dbReference>
<protein>
    <submittedName>
        <fullName evidence="7">Globin domain-containing protein</fullName>
    </submittedName>
</protein>
<feature type="domain" description="Globin" evidence="6">
    <location>
        <begin position="1"/>
        <end position="133"/>
    </location>
</feature>
<dbReference type="SUPFAM" id="SSF46458">
    <property type="entry name" value="Globin-like"/>
    <property type="match status" value="1"/>
</dbReference>
<proteinExistence type="inferred from homology"/>
<dbReference type="RefSeq" id="WP_031062683.1">
    <property type="nucleotide sequence ID" value="NZ_JBHSPX010000007.1"/>
</dbReference>
<comment type="caution">
    <text evidence="7">The sequence shown here is derived from an EMBL/GenBank/DDBJ whole genome shotgun (WGS) entry which is preliminary data.</text>
</comment>
<keyword evidence="8" id="KW-1185">Reference proteome</keyword>
<keyword evidence="2 5" id="KW-0561">Oxygen transport</keyword>
<dbReference type="InterPro" id="IPR009050">
    <property type="entry name" value="Globin-like_sf"/>
</dbReference>
<dbReference type="InterPro" id="IPR000971">
    <property type="entry name" value="Globin"/>
</dbReference>